<dbReference type="Gene3D" id="3.40.250.10">
    <property type="entry name" value="Rhodanese-like domain"/>
    <property type="match status" value="2"/>
</dbReference>
<evidence type="ECO:0000313" key="6">
    <source>
        <dbReference type="EMBL" id="SDK75712.1"/>
    </source>
</evidence>
<keyword evidence="1" id="KW-0677">Repeat</keyword>
<evidence type="ECO:0000259" key="5">
    <source>
        <dbReference type="PROSITE" id="PS50206"/>
    </source>
</evidence>
<dbReference type="CDD" id="cd01448">
    <property type="entry name" value="TST_Repeat_1"/>
    <property type="match status" value="1"/>
</dbReference>
<gene>
    <name evidence="6" type="ORF">SAMN05660472_01978</name>
</gene>
<feature type="transmembrane region" description="Helical" evidence="4">
    <location>
        <begin position="6"/>
        <end position="24"/>
    </location>
</feature>
<keyword evidence="4" id="KW-0472">Membrane</keyword>
<keyword evidence="3 6" id="KW-0808">Transferase</keyword>
<dbReference type="SUPFAM" id="SSF52821">
    <property type="entry name" value="Rhodanese/Cell cycle control phosphatase"/>
    <property type="match status" value="2"/>
</dbReference>
<evidence type="ECO:0000256" key="2">
    <source>
        <dbReference type="ARBA" id="ARBA00047549"/>
    </source>
</evidence>
<proteinExistence type="predicted"/>
<comment type="catalytic activity">
    <reaction evidence="2">
        <text>thiosulfate + hydrogen cyanide = thiocyanate + sulfite + 2 H(+)</text>
        <dbReference type="Rhea" id="RHEA:16881"/>
        <dbReference type="ChEBI" id="CHEBI:15378"/>
        <dbReference type="ChEBI" id="CHEBI:17359"/>
        <dbReference type="ChEBI" id="CHEBI:18022"/>
        <dbReference type="ChEBI" id="CHEBI:18407"/>
        <dbReference type="ChEBI" id="CHEBI:33542"/>
        <dbReference type="EC" id="2.8.1.1"/>
    </reaction>
</comment>
<dbReference type="InterPro" id="IPR051126">
    <property type="entry name" value="Thiosulfate_sulfurtransferase"/>
</dbReference>
<dbReference type="STRING" id="393762.SAMN05660472_01978"/>
<dbReference type="InterPro" id="IPR036873">
    <property type="entry name" value="Rhodanese-like_dom_sf"/>
</dbReference>
<dbReference type="PROSITE" id="PS00683">
    <property type="entry name" value="RHODANESE_2"/>
    <property type="match status" value="1"/>
</dbReference>
<keyword evidence="7" id="KW-1185">Reference proteome</keyword>
<feature type="domain" description="Rhodanese" evidence="5">
    <location>
        <begin position="204"/>
        <end position="315"/>
    </location>
</feature>
<dbReference type="OrthoDB" id="9770030at2"/>
<dbReference type="PANTHER" id="PTHR43855:SF1">
    <property type="entry name" value="THIOSULFATE SULFURTRANSFERASE"/>
    <property type="match status" value="1"/>
</dbReference>
<dbReference type="PROSITE" id="PS50206">
    <property type="entry name" value="RHODANESE_3"/>
    <property type="match status" value="2"/>
</dbReference>
<evidence type="ECO:0000256" key="4">
    <source>
        <dbReference type="SAM" id="Phobius"/>
    </source>
</evidence>
<accession>A0A1G9EHU0</accession>
<dbReference type="InterPro" id="IPR001763">
    <property type="entry name" value="Rhodanese-like_dom"/>
</dbReference>
<dbReference type="GO" id="GO:0004792">
    <property type="term" value="F:thiosulfate-cyanide sulfurtransferase activity"/>
    <property type="evidence" value="ECO:0007669"/>
    <property type="project" value="UniProtKB-EC"/>
</dbReference>
<dbReference type="Proteomes" id="UP000198718">
    <property type="component" value="Unassembled WGS sequence"/>
</dbReference>
<keyword evidence="4" id="KW-0812">Transmembrane</keyword>
<organism evidence="6 7">
    <name type="scientific">Natronincola ferrireducens</name>
    <dbReference type="NCBI Taxonomy" id="393762"/>
    <lineage>
        <taxon>Bacteria</taxon>
        <taxon>Bacillati</taxon>
        <taxon>Bacillota</taxon>
        <taxon>Clostridia</taxon>
        <taxon>Peptostreptococcales</taxon>
        <taxon>Natronincolaceae</taxon>
        <taxon>Natronincola</taxon>
    </lineage>
</organism>
<dbReference type="EMBL" id="FNFP01000003">
    <property type="protein sequence ID" value="SDK75712.1"/>
    <property type="molecule type" value="Genomic_DNA"/>
</dbReference>
<dbReference type="PANTHER" id="PTHR43855">
    <property type="entry name" value="THIOSULFATE SULFURTRANSFERASE"/>
    <property type="match status" value="1"/>
</dbReference>
<keyword evidence="4" id="KW-1133">Transmembrane helix</keyword>
<dbReference type="Pfam" id="PF00581">
    <property type="entry name" value="Rhodanese"/>
    <property type="match status" value="2"/>
</dbReference>
<name>A0A1G9EHU0_9FIRM</name>
<evidence type="ECO:0000256" key="1">
    <source>
        <dbReference type="ARBA" id="ARBA00022737"/>
    </source>
</evidence>
<feature type="domain" description="Rhodanese" evidence="5">
    <location>
        <begin position="112"/>
        <end position="174"/>
    </location>
</feature>
<dbReference type="RefSeq" id="WP_090553519.1">
    <property type="nucleotide sequence ID" value="NZ_FNFP01000003.1"/>
</dbReference>
<dbReference type="InterPro" id="IPR001307">
    <property type="entry name" value="Thiosulphate_STrfase_CS"/>
</dbReference>
<evidence type="ECO:0000313" key="7">
    <source>
        <dbReference type="Proteomes" id="UP000198718"/>
    </source>
</evidence>
<keyword evidence="6" id="KW-0670">Pyruvate</keyword>
<evidence type="ECO:0000256" key="3">
    <source>
        <dbReference type="RuleBase" id="RU000507"/>
    </source>
</evidence>
<reference evidence="6 7" key="1">
    <citation type="submission" date="2016-10" db="EMBL/GenBank/DDBJ databases">
        <authorList>
            <person name="de Groot N.N."/>
        </authorList>
    </citation>
    <scope>NUCLEOTIDE SEQUENCE [LARGE SCALE GENOMIC DNA]</scope>
    <source>
        <strain evidence="6 7">DSM 18346</strain>
    </source>
</reference>
<sequence>MKKNKLWIILLAVVVLVGGGYYGYRQMFGVKKVVVAASEQMDKISEYANPSAFITPLQLKELIDNQEDVVVIGALDPIKGDAPIAGSFTMWRPDYSAAQGVYDFGGMRNTIEETEAILSGYGVTPDTTIVVYASNAHHDAARLWWQFKLLGHEDVRYLDGGLNAWVGAGYPTGGGNPTVEATNYKAPNPSEMLIASFDDVVAALGTDTVIIDTRGAEEEDGSTTLSGAFGPGKIPGAVWIEWTEALNEDTTLKSKNQLQALYGDLEDKKVITYCQSGVRSAHTLLVLTQVLGYEDVMNYDGSWIEWSYEHYENNNPLAQVENGN</sequence>
<dbReference type="AlphaFoldDB" id="A0A1G9EHU0"/>
<dbReference type="SMART" id="SM00450">
    <property type="entry name" value="RHOD"/>
    <property type="match status" value="2"/>
</dbReference>
<protein>
    <recommendedName>
        <fullName evidence="3">Sulfurtransferase</fullName>
    </recommendedName>
</protein>
<dbReference type="CDD" id="cd01449">
    <property type="entry name" value="TST_Repeat_2"/>
    <property type="match status" value="1"/>
</dbReference>